<feature type="transmembrane region" description="Helical" evidence="6">
    <location>
        <begin position="324"/>
        <end position="348"/>
    </location>
</feature>
<accession>A0AAW3WN40</accession>
<dbReference type="PROSITE" id="PS00217">
    <property type="entry name" value="SUGAR_TRANSPORT_2"/>
    <property type="match status" value="1"/>
</dbReference>
<evidence type="ECO:0000313" key="9">
    <source>
        <dbReference type="Proteomes" id="UP000659084"/>
    </source>
</evidence>
<feature type="transmembrane region" description="Helical" evidence="6">
    <location>
        <begin position="111"/>
        <end position="132"/>
    </location>
</feature>
<dbReference type="InterPro" id="IPR005829">
    <property type="entry name" value="Sugar_transporter_CS"/>
</dbReference>
<keyword evidence="4 6" id="KW-1133">Transmembrane helix</keyword>
<dbReference type="GO" id="GO:0022857">
    <property type="term" value="F:transmembrane transporter activity"/>
    <property type="evidence" value="ECO:0007669"/>
    <property type="project" value="InterPro"/>
</dbReference>
<evidence type="ECO:0000256" key="6">
    <source>
        <dbReference type="SAM" id="Phobius"/>
    </source>
</evidence>
<proteinExistence type="predicted"/>
<feature type="transmembrane region" description="Helical" evidence="6">
    <location>
        <begin position="233"/>
        <end position="253"/>
    </location>
</feature>
<feature type="transmembrane region" description="Helical" evidence="6">
    <location>
        <begin position="86"/>
        <end position="105"/>
    </location>
</feature>
<feature type="transmembrane region" description="Helical" evidence="6">
    <location>
        <begin position="20"/>
        <end position="37"/>
    </location>
</feature>
<feature type="transmembrane region" description="Helical" evidence="6">
    <location>
        <begin position="393"/>
        <end position="413"/>
    </location>
</feature>
<dbReference type="InterPro" id="IPR020846">
    <property type="entry name" value="MFS_dom"/>
</dbReference>
<dbReference type="Gene3D" id="1.20.1250.20">
    <property type="entry name" value="MFS general substrate transporter like domains"/>
    <property type="match status" value="2"/>
</dbReference>
<protein>
    <submittedName>
        <fullName evidence="8">MFS transporter</fullName>
    </submittedName>
</protein>
<keyword evidence="5 6" id="KW-0472">Membrane</keyword>
<feature type="transmembrane region" description="Helical" evidence="6">
    <location>
        <begin position="265"/>
        <end position="286"/>
    </location>
</feature>
<feature type="transmembrane region" description="Helical" evidence="6">
    <location>
        <begin position="298"/>
        <end position="318"/>
    </location>
</feature>
<dbReference type="RefSeq" id="WP_179252217.1">
    <property type="nucleotide sequence ID" value="NZ_JACBIV010000005.1"/>
</dbReference>
<feature type="transmembrane region" description="Helical" evidence="6">
    <location>
        <begin position="57"/>
        <end position="79"/>
    </location>
</feature>
<sequence>MSNSKTASNTGFDPLYWKKIVVVLCLGWAVIWIYRTVLTPIFPEIQATIGSHSNAEMGLIASFYFFAYTGMQIPAGILVDKFGKKVVLIPGFCLFIIATLLIGNATSLTMVYAGSLLAGMGCGSYYGSAYSLSSENIPLERRGLATAIINSGSALGMAIGLIASSLLVKSMGMDWQIMLFIITGLLVVMTVVFFLVIKGGSYTASLAASPAASAATTVEETEEASGLFSLRMISAYVMYFATCYGYYMIVTWLPSFLQQERGFEGVAIGFSAALVAFASVPGALFFSRMSDRFRAKKVQLIIFLQICAAVTLVCTVISPDSTTLLVSLILYGLLGKLAVDPIMISFVADNAPKKGYGTSFGVFNFFGMSSSVIAPFLTGVISDSTGSKVMGFYISAAILLIGTVIFFTVNVLMKQKNNRQTAAQA</sequence>
<feature type="transmembrane region" description="Helical" evidence="6">
    <location>
        <begin position="144"/>
        <end position="163"/>
    </location>
</feature>
<dbReference type="EMBL" id="JACNYO010000004">
    <property type="protein sequence ID" value="MBC3211628.1"/>
    <property type="molecule type" value="Genomic_DNA"/>
</dbReference>
<dbReference type="PROSITE" id="PS50850">
    <property type="entry name" value="MFS"/>
    <property type="match status" value="1"/>
</dbReference>
<dbReference type="GO" id="GO:0005886">
    <property type="term" value="C:plasma membrane"/>
    <property type="evidence" value="ECO:0007669"/>
    <property type="project" value="UniProtKB-SubCell"/>
</dbReference>
<gene>
    <name evidence="8" type="ORF">H8J20_05720</name>
</gene>
<feature type="transmembrane region" description="Helical" evidence="6">
    <location>
        <begin position="360"/>
        <end position="381"/>
    </location>
</feature>
<dbReference type="PANTHER" id="PTHR43124:SF3">
    <property type="entry name" value="CHLORAMPHENICOL EFFLUX PUMP RV0191"/>
    <property type="match status" value="1"/>
</dbReference>
<comment type="caution">
    <text evidence="8">The sequence shown here is derived from an EMBL/GenBank/DDBJ whole genome shotgun (WGS) entry which is preliminary data.</text>
</comment>
<evidence type="ECO:0000256" key="5">
    <source>
        <dbReference type="ARBA" id="ARBA00023136"/>
    </source>
</evidence>
<evidence type="ECO:0000256" key="3">
    <source>
        <dbReference type="ARBA" id="ARBA00022692"/>
    </source>
</evidence>
<keyword evidence="3 6" id="KW-0812">Transmembrane</keyword>
<evidence type="ECO:0000256" key="1">
    <source>
        <dbReference type="ARBA" id="ARBA00004651"/>
    </source>
</evidence>
<dbReference type="Proteomes" id="UP000659084">
    <property type="component" value="Unassembled WGS sequence"/>
</dbReference>
<reference evidence="8" key="1">
    <citation type="submission" date="2020-08" db="EMBL/GenBank/DDBJ databases">
        <title>Food and environmental bacterial isolates.</title>
        <authorList>
            <person name="Richter L."/>
            <person name="Du Plessis E.M."/>
            <person name="Duvenage S."/>
            <person name="Allam M."/>
            <person name="Korsten L."/>
        </authorList>
    </citation>
    <scope>NUCLEOTIDE SEQUENCE</scope>
    <source>
        <strain evidence="8">UPMP2127</strain>
    </source>
</reference>
<dbReference type="InterPro" id="IPR011701">
    <property type="entry name" value="MFS"/>
</dbReference>
<dbReference type="AlphaFoldDB" id="A0AAW3WN40"/>
<comment type="subcellular location">
    <subcellularLocation>
        <location evidence="1">Cell membrane</location>
        <topology evidence="1">Multi-pass membrane protein</topology>
    </subcellularLocation>
</comment>
<feature type="domain" description="Major facilitator superfamily (MFS) profile" evidence="7">
    <location>
        <begin position="20"/>
        <end position="414"/>
    </location>
</feature>
<evidence type="ECO:0000259" key="7">
    <source>
        <dbReference type="PROSITE" id="PS50850"/>
    </source>
</evidence>
<evidence type="ECO:0000313" key="8">
    <source>
        <dbReference type="EMBL" id="MBC3211628.1"/>
    </source>
</evidence>
<evidence type="ECO:0000256" key="2">
    <source>
        <dbReference type="ARBA" id="ARBA00022475"/>
    </source>
</evidence>
<evidence type="ECO:0000256" key="4">
    <source>
        <dbReference type="ARBA" id="ARBA00022989"/>
    </source>
</evidence>
<dbReference type="PANTHER" id="PTHR43124">
    <property type="entry name" value="PURINE EFFLUX PUMP PBUE"/>
    <property type="match status" value="1"/>
</dbReference>
<name>A0AAW3WN40_SERFO</name>
<feature type="transmembrane region" description="Helical" evidence="6">
    <location>
        <begin position="175"/>
        <end position="197"/>
    </location>
</feature>
<dbReference type="InterPro" id="IPR050189">
    <property type="entry name" value="MFS_Efflux_Transporters"/>
</dbReference>
<keyword evidence="2" id="KW-1003">Cell membrane</keyword>
<organism evidence="8 9">
    <name type="scientific">Serratia fonticola</name>
    <dbReference type="NCBI Taxonomy" id="47917"/>
    <lineage>
        <taxon>Bacteria</taxon>
        <taxon>Pseudomonadati</taxon>
        <taxon>Pseudomonadota</taxon>
        <taxon>Gammaproteobacteria</taxon>
        <taxon>Enterobacterales</taxon>
        <taxon>Yersiniaceae</taxon>
        <taxon>Serratia</taxon>
    </lineage>
</organism>
<dbReference type="SUPFAM" id="SSF103473">
    <property type="entry name" value="MFS general substrate transporter"/>
    <property type="match status" value="1"/>
</dbReference>
<dbReference type="Pfam" id="PF07690">
    <property type="entry name" value="MFS_1"/>
    <property type="match status" value="1"/>
</dbReference>
<dbReference type="InterPro" id="IPR036259">
    <property type="entry name" value="MFS_trans_sf"/>
</dbReference>